<dbReference type="GO" id="GO:0006355">
    <property type="term" value="P:regulation of DNA-templated transcription"/>
    <property type="evidence" value="ECO:0007669"/>
    <property type="project" value="InterPro"/>
</dbReference>
<reference evidence="12 13" key="1">
    <citation type="submission" date="2015-11" db="EMBL/GenBank/DDBJ databases">
        <title>Bacillus caseinolyticus sp nov.</title>
        <authorList>
            <person name="Dastager S.G."/>
            <person name="Mawlankar R."/>
        </authorList>
    </citation>
    <scope>NUCLEOTIDE SEQUENCE [LARGE SCALE GENOMIC DNA]</scope>
    <source>
        <strain evidence="12 13">SGD-V-76</strain>
    </source>
</reference>
<evidence type="ECO:0000256" key="8">
    <source>
        <dbReference type="ARBA" id="ARBA00023012"/>
    </source>
</evidence>
<dbReference type="PANTHER" id="PTHR43304:SF1">
    <property type="entry name" value="PAC DOMAIN-CONTAINING PROTEIN"/>
    <property type="match status" value="1"/>
</dbReference>
<feature type="domain" description="PAC" evidence="11">
    <location>
        <begin position="109"/>
        <end position="160"/>
    </location>
</feature>
<dbReference type="Gene3D" id="3.30.450.20">
    <property type="entry name" value="PAS domain"/>
    <property type="match status" value="2"/>
</dbReference>
<dbReference type="SUPFAM" id="SSF55785">
    <property type="entry name" value="PYP-like sensor domain (PAS domain)"/>
    <property type="match status" value="2"/>
</dbReference>
<dbReference type="InterPro" id="IPR001610">
    <property type="entry name" value="PAC"/>
</dbReference>
<dbReference type="RefSeq" id="WP_025908292.1">
    <property type="nucleotide sequence ID" value="NZ_KQ758632.1"/>
</dbReference>
<dbReference type="InterPro" id="IPR000700">
    <property type="entry name" value="PAS-assoc_C"/>
</dbReference>
<dbReference type="InterPro" id="IPR000014">
    <property type="entry name" value="PAS"/>
</dbReference>
<proteinExistence type="predicted"/>
<evidence type="ECO:0000313" key="13">
    <source>
        <dbReference type="Proteomes" id="UP000053681"/>
    </source>
</evidence>
<organism evidence="12 13">
    <name type="scientific">Priestia veravalensis</name>
    <dbReference type="NCBI Taxonomy" id="1414648"/>
    <lineage>
        <taxon>Bacteria</taxon>
        <taxon>Bacillati</taxon>
        <taxon>Bacillota</taxon>
        <taxon>Bacilli</taxon>
        <taxon>Bacillales</taxon>
        <taxon>Bacillaceae</taxon>
        <taxon>Priestia</taxon>
    </lineage>
</organism>
<dbReference type="NCBIfam" id="TIGR00229">
    <property type="entry name" value="sensory_box"/>
    <property type="match status" value="2"/>
</dbReference>
<dbReference type="InterPro" id="IPR003594">
    <property type="entry name" value="HATPase_dom"/>
</dbReference>
<dbReference type="GO" id="GO:0005524">
    <property type="term" value="F:ATP binding"/>
    <property type="evidence" value="ECO:0007669"/>
    <property type="project" value="UniProtKB-KW"/>
</dbReference>
<dbReference type="PRINTS" id="PR00344">
    <property type="entry name" value="BCTRLSENSOR"/>
</dbReference>
<evidence type="ECO:0000256" key="7">
    <source>
        <dbReference type="ARBA" id="ARBA00022840"/>
    </source>
</evidence>
<dbReference type="InterPro" id="IPR036097">
    <property type="entry name" value="HisK_dim/P_sf"/>
</dbReference>
<dbReference type="PROSITE" id="PS50112">
    <property type="entry name" value="PAS"/>
    <property type="match status" value="2"/>
</dbReference>
<feature type="domain" description="Histidine kinase" evidence="9">
    <location>
        <begin position="298"/>
        <end position="507"/>
    </location>
</feature>
<evidence type="ECO:0000256" key="2">
    <source>
        <dbReference type="ARBA" id="ARBA00012438"/>
    </source>
</evidence>
<protein>
    <recommendedName>
        <fullName evidence="2">histidine kinase</fullName>
        <ecNumber evidence="2">2.7.13.3</ecNumber>
    </recommendedName>
</protein>
<evidence type="ECO:0000259" key="10">
    <source>
        <dbReference type="PROSITE" id="PS50112"/>
    </source>
</evidence>
<dbReference type="InterPro" id="IPR013655">
    <property type="entry name" value="PAS_fold_3"/>
</dbReference>
<gene>
    <name evidence="12" type="ORF">AS180_04770</name>
</gene>
<dbReference type="SMART" id="SM00387">
    <property type="entry name" value="HATPase_c"/>
    <property type="match status" value="1"/>
</dbReference>
<keyword evidence="3" id="KW-0597">Phosphoprotein</keyword>
<dbReference type="SMART" id="SM00086">
    <property type="entry name" value="PAC"/>
    <property type="match status" value="2"/>
</dbReference>
<keyword evidence="7" id="KW-0067">ATP-binding</keyword>
<dbReference type="GO" id="GO:0000155">
    <property type="term" value="F:phosphorelay sensor kinase activity"/>
    <property type="evidence" value="ECO:0007669"/>
    <property type="project" value="InterPro"/>
</dbReference>
<keyword evidence="8" id="KW-0902">Two-component regulatory system</keyword>
<dbReference type="SMART" id="SM00091">
    <property type="entry name" value="PAS"/>
    <property type="match status" value="2"/>
</dbReference>
<evidence type="ECO:0000259" key="11">
    <source>
        <dbReference type="PROSITE" id="PS50113"/>
    </source>
</evidence>
<feature type="domain" description="PAS" evidence="10">
    <location>
        <begin position="161"/>
        <end position="226"/>
    </location>
</feature>
<evidence type="ECO:0000313" key="12">
    <source>
        <dbReference type="EMBL" id="KSU88977.1"/>
    </source>
</evidence>
<keyword evidence="13" id="KW-1185">Reference proteome</keyword>
<name>A0A0V8JPS0_9BACI</name>
<dbReference type="CDD" id="cd00130">
    <property type="entry name" value="PAS"/>
    <property type="match status" value="2"/>
</dbReference>
<dbReference type="CDD" id="cd00075">
    <property type="entry name" value="HATPase"/>
    <property type="match status" value="1"/>
</dbReference>
<comment type="caution">
    <text evidence="12">The sequence shown here is derived from an EMBL/GenBank/DDBJ whole genome shotgun (WGS) entry which is preliminary data.</text>
</comment>
<dbReference type="Pfam" id="PF08447">
    <property type="entry name" value="PAS_3"/>
    <property type="match status" value="1"/>
</dbReference>
<dbReference type="CDD" id="cd00082">
    <property type="entry name" value="HisKA"/>
    <property type="match status" value="1"/>
</dbReference>
<dbReference type="SUPFAM" id="SSF55874">
    <property type="entry name" value="ATPase domain of HSP90 chaperone/DNA topoisomerase II/histidine kinase"/>
    <property type="match status" value="1"/>
</dbReference>
<dbReference type="PANTHER" id="PTHR43304">
    <property type="entry name" value="PHYTOCHROME-LIKE PROTEIN CPH1"/>
    <property type="match status" value="1"/>
</dbReference>
<dbReference type="InterPro" id="IPR003661">
    <property type="entry name" value="HisK_dim/P_dom"/>
</dbReference>
<feature type="domain" description="PAC" evidence="11">
    <location>
        <begin position="234"/>
        <end position="285"/>
    </location>
</feature>
<keyword evidence="6" id="KW-0418">Kinase</keyword>
<dbReference type="InterPro" id="IPR013767">
    <property type="entry name" value="PAS_fold"/>
</dbReference>
<dbReference type="PROSITE" id="PS50109">
    <property type="entry name" value="HIS_KIN"/>
    <property type="match status" value="1"/>
</dbReference>
<sequence>MPVCSSCGYQEEYNFCRMCGTPVKYQFNENQVLSFHQLKDRIITDNMRDLITVVDQHGHLIYNSPSHLSVLGYLPTEEGQSLNFSVIHPDDIDQIRHKLNQVFSLKVEMSAEYRLLKDDGSYIWVEGRGIPSVKDNQVTYVVITARDIQARKEAEEHLKQSEIRHRLILSHTHDLICVVGIDGCYEYASPSYQYTLGLLPCSLIGKDVLLHVHEDDHTKVATGIENMKLTKTASTFHYRNLHANGTSILLEGKGVPIVNDGKVEGFVFVSRDITEQRKLEEMMRNAEKLSAIGELAASIAHEIRNPLTTIKGFLQLFSEEYQSAQDIAYRRMMQSEIDQIEQIVNEFMSLAKQEVRPYEPIDLLALLKDVTKRFSQAFIHQGIKVVYEYNTAHGNFVIHGQPHQLKLVFIHVIQNAIDAMPLGGQITVSFNKINQQHVTIQIMDNGCGMDADRIKKIGQPFYTTKEHGVGLGLTICNKVILEHKGTLSVTSMLQEGTTIDVILPITHVEANSILMLKTPTS</sequence>
<keyword evidence="5" id="KW-0547">Nucleotide-binding</keyword>
<dbReference type="AlphaFoldDB" id="A0A0V8JPS0"/>
<dbReference type="Gene3D" id="3.30.565.10">
    <property type="entry name" value="Histidine kinase-like ATPase, C-terminal domain"/>
    <property type="match status" value="1"/>
</dbReference>
<evidence type="ECO:0000256" key="1">
    <source>
        <dbReference type="ARBA" id="ARBA00000085"/>
    </source>
</evidence>
<evidence type="ECO:0000256" key="3">
    <source>
        <dbReference type="ARBA" id="ARBA00022553"/>
    </source>
</evidence>
<feature type="domain" description="PAS" evidence="10">
    <location>
        <begin position="43"/>
        <end position="106"/>
    </location>
</feature>
<dbReference type="InterPro" id="IPR035965">
    <property type="entry name" value="PAS-like_dom_sf"/>
</dbReference>
<evidence type="ECO:0000256" key="6">
    <source>
        <dbReference type="ARBA" id="ARBA00022777"/>
    </source>
</evidence>
<dbReference type="Gene3D" id="1.10.287.130">
    <property type="match status" value="1"/>
</dbReference>
<dbReference type="Pfam" id="PF00989">
    <property type="entry name" value="PAS"/>
    <property type="match status" value="1"/>
</dbReference>
<dbReference type="Pfam" id="PF00512">
    <property type="entry name" value="HisKA"/>
    <property type="match status" value="1"/>
</dbReference>
<evidence type="ECO:0000256" key="5">
    <source>
        <dbReference type="ARBA" id="ARBA00022741"/>
    </source>
</evidence>
<accession>A0A0V8JPS0</accession>
<dbReference type="SMART" id="SM00388">
    <property type="entry name" value="HisKA"/>
    <property type="match status" value="1"/>
</dbReference>
<dbReference type="Proteomes" id="UP000053681">
    <property type="component" value="Unassembled WGS sequence"/>
</dbReference>
<dbReference type="Pfam" id="PF02518">
    <property type="entry name" value="HATPase_c"/>
    <property type="match status" value="1"/>
</dbReference>
<dbReference type="InterPro" id="IPR036890">
    <property type="entry name" value="HATPase_C_sf"/>
</dbReference>
<evidence type="ECO:0000259" key="9">
    <source>
        <dbReference type="PROSITE" id="PS50109"/>
    </source>
</evidence>
<dbReference type="EMBL" id="LNQP01000012">
    <property type="protein sequence ID" value="KSU88977.1"/>
    <property type="molecule type" value="Genomic_DNA"/>
</dbReference>
<dbReference type="InterPro" id="IPR005467">
    <property type="entry name" value="His_kinase_dom"/>
</dbReference>
<dbReference type="PROSITE" id="PS50113">
    <property type="entry name" value="PAC"/>
    <property type="match status" value="2"/>
</dbReference>
<dbReference type="EC" id="2.7.13.3" evidence="2"/>
<comment type="catalytic activity">
    <reaction evidence="1">
        <text>ATP + protein L-histidine = ADP + protein N-phospho-L-histidine.</text>
        <dbReference type="EC" id="2.7.13.3"/>
    </reaction>
</comment>
<evidence type="ECO:0000256" key="4">
    <source>
        <dbReference type="ARBA" id="ARBA00022679"/>
    </source>
</evidence>
<dbReference type="InterPro" id="IPR004358">
    <property type="entry name" value="Sig_transdc_His_kin-like_C"/>
</dbReference>
<dbReference type="SUPFAM" id="SSF47384">
    <property type="entry name" value="Homodimeric domain of signal transducing histidine kinase"/>
    <property type="match status" value="1"/>
</dbReference>
<keyword evidence="4" id="KW-0808">Transferase</keyword>
<dbReference type="InterPro" id="IPR052162">
    <property type="entry name" value="Sensor_kinase/Photoreceptor"/>
</dbReference>